<dbReference type="PANTHER" id="PTHR10948:SF23">
    <property type="entry name" value="TRANSPOSASE INSI FOR INSERTION SEQUENCE ELEMENT IS30A-RELATED"/>
    <property type="match status" value="1"/>
</dbReference>
<evidence type="ECO:0000256" key="1">
    <source>
        <dbReference type="ARBA" id="ARBA00002190"/>
    </source>
</evidence>
<gene>
    <name evidence="4" type="ORF">A2456_01200</name>
</gene>
<dbReference type="InterPro" id="IPR001598">
    <property type="entry name" value="Transposase_IS30_CS"/>
</dbReference>
<dbReference type="AlphaFoldDB" id="A0A1F6YS69"/>
<dbReference type="GO" id="GO:0015074">
    <property type="term" value="P:DNA integration"/>
    <property type="evidence" value="ECO:0007669"/>
    <property type="project" value="InterPro"/>
</dbReference>
<dbReference type="PROSITE" id="PS01043">
    <property type="entry name" value="TRANSPOSASE_IS30"/>
    <property type="match status" value="1"/>
</dbReference>
<dbReference type="GO" id="GO:0005829">
    <property type="term" value="C:cytosol"/>
    <property type="evidence" value="ECO:0007669"/>
    <property type="project" value="TreeGrafter"/>
</dbReference>
<dbReference type="InterPro" id="IPR051917">
    <property type="entry name" value="Transposase-Integrase"/>
</dbReference>
<protein>
    <recommendedName>
        <fullName evidence="3">Integrase catalytic domain-containing protein</fullName>
    </recommendedName>
</protein>
<reference evidence="4 5" key="1">
    <citation type="journal article" date="2016" name="Nat. Commun.">
        <title>Thousands of microbial genomes shed light on interconnected biogeochemical processes in an aquifer system.</title>
        <authorList>
            <person name="Anantharaman K."/>
            <person name="Brown C.T."/>
            <person name="Hug L.A."/>
            <person name="Sharon I."/>
            <person name="Castelle C.J."/>
            <person name="Probst A.J."/>
            <person name="Thomas B.C."/>
            <person name="Singh A."/>
            <person name="Wilkins M.J."/>
            <person name="Karaoz U."/>
            <person name="Brodie E.L."/>
            <person name="Williams K.H."/>
            <person name="Hubbard S.S."/>
            <person name="Banfield J.F."/>
        </authorList>
    </citation>
    <scope>NUCLEOTIDE SEQUENCE [LARGE SCALE GENOMIC DNA]</scope>
</reference>
<dbReference type="InterPro" id="IPR053392">
    <property type="entry name" value="Transposase_IS30-like"/>
</dbReference>
<evidence type="ECO:0000256" key="2">
    <source>
        <dbReference type="ARBA" id="ARBA00006363"/>
    </source>
</evidence>
<dbReference type="Proteomes" id="UP000178975">
    <property type="component" value="Unassembled WGS sequence"/>
</dbReference>
<dbReference type="GO" id="GO:0003677">
    <property type="term" value="F:DNA binding"/>
    <property type="evidence" value="ECO:0007669"/>
    <property type="project" value="InterPro"/>
</dbReference>
<dbReference type="EMBL" id="MFWE01000027">
    <property type="protein sequence ID" value="OGJ09214.1"/>
    <property type="molecule type" value="Genomic_DNA"/>
</dbReference>
<organism evidence="4 5">
    <name type="scientific">Candidatus Nomurabacteria bacterium RIFOXYC2_FULL_36_19</name>
    <dbReference type="NCBI Taxonomy" id="1801806"/>
    <lineage>
        <taxon>Bacteria</taxon>
        <taxon>Candidatus Nomuraibacteriota</taxon>
    </lineage>
</organism>
<dbReference type="Gene3D" id="3.30.420.10">
    <property type="entry name" value="Ribonuclease H-like superfamily/Ribonuclease H"/>
    <property type="match status" value="1"/>
</dbReference>
<dbReference type="NCBIfam" id="NF033563">
    <property type="entry name" value="transpos_IS30"/>
    <property type="match status" value="1"/>
</dbReference>
<evidence type="ECO:0000313" key="4">
    <source>
        <dbReference type="EMBL" id="OGJ09214.1"/>
    </source>
</evidence>
<evidence type="ECO:0000259" key="3">
    <source>
        <dbReference type="PROSITE" id="PS50994"/>
    </source>
</evidence>
<name>A0A1F6YS69_9BACT</name>
<dbReference type="GO" id="GO:0004803">
    <property type="term" value="F:transposase activity"/>
    <property type="evidence" value="ECO:0007669"/>
    <property type="project" value="InterPro"/>
</dbReference>
<dbReference type="PROSITE" id="PS50994">
    <property type="entry name" value="INTEGRASE"/>
    <property type="match status" value="1"/>
</dbReference>
<dbReference type="InterPro" id="IPR036397">
    <property type="entry name" value="RNaseH_sf"/>
</dbReference>
<sequence>MPYKHFSRDDRVKLAVLLRAKTEREEIGRILNKDPVSIWREIKRGDVNGKYLPSVSRRKAKERKAHRKKKIENDKWLKKYILEKLKLYWSPEQIAGRLRRKNIIICHETIYGYIMRHKKLRKYLRCKKSKYRRRHGTIPREKAREYGKKRWIGERPEVINDRARIGDWEGDTIIGAERTKRILTHVERKTGYLIADFLPKVSAEIVAEKIAKNFKKLPREKRRSITYDNGTEFSAHETIEKKTKAIVYFANQYHSWERGTNENTNGLLRQFFPKKSSFATVNQDDVDRATKLLNRRPRKRLCYLTPKEMFHCTSF</sequence>
<comment type="similarity">
    <text evidence="2">Belongs to the transposase IS30 family.</text>
</comment>
<comment type="caution">
    <text evidence="4">The sequence shown here is derived from an EMBL/GenBank/DDBJ whole genome shotgun (WGS) entry which is preliminary data.</text>
</comment>
<feature type="domain" description="Integrase catalytic" evidence="3">
    <location>
        <begin position="152"/>
        <end position="314"/>
    </location>
</feature>
<proteinExistence type="inferred from homology"/>
<dbReference type="GO" id="GO:0006313">
    <property type="term" value="P:DNA transposition"/>
    <property type="evidence" value="ECO:0007669"/>
    <property type="project" value="InterPro"/>
</dbReference>
<dbReference type="SUPFAM" id="SSF53098">
    <property type="entry name" value="Ribonuclease H-like"/>
    <property type="match status" value="1"/>
</dbReference>
<comment type="function">
    <text evidence="1">Required for the transposition of the insertion element.</text>
</comment>
<dbReference type="InterPro" id="IPR012337">
    <property type="entry name" value="RNaseH-like_sf"/>
</dbReference>
<dbReference type="InterPro" id="IPR001584">
    <property type="entry name" value="Integrase_cat-core"/>
</dbReference>
<evidence type="ECO:0000313" key="5">
    <source>
        <dbReference type="Proteomes" id="UP000178975"/>
    </source>
</evidence>
<accession>A0A1F6YS69</accession>
<dbReference type="PANTHER" id="PTHR10948">
    <property type="entry name" value="TRANSPOSASE"/>
    <property type="match status" value="1"/>
</dbReference>